<keyword evidence="9 10" id="KW-0520">NAD</keyword>
<dbReference type="GO" id="GO:0047151">
    <property type="term" value="F:tRNA (uracil(54)-C5)-methyltransferase activity, 5,10-methylenetetrahydrofolate-dependent"/>
    <property type="evidence" value="ECO:0007669"/>
    <property type="project" value="UniProtKB-UniRule"/>
</dbReference>
<dbReference type="GO" id="GO:0030488">
    <property type="term" value="P:tRNA methylation"/>
    <property type="evidence" value="ECO:0007669"/>
    <property type="project" value="TreeGrafter"/>
</dbReference>
<dbReference type="OrthoDB" id="9803114at2"/>
<evidence type="ECO:0000259" key="12">
    <source>
        <dbReference type="Pfam" id="PF01134"/>
    </source>
</evidence>
<dbReference type="Proteomes" id="UP000273405">
    <property type="component" value="Unassembled WGS sequence"/>
</dbReference>
<evidence type="ECO:0000313" key="13">
    <source>
        <dbReference type="EMBL" id="RKH38045.1"/>
    </source>
</evidence>
<dbReference type="GO" id="GO:0002098">
    <property type="term" value="P:tRNA wobble uridine modification"/>
    <property type="evidence" value="ECO:0007669"/>
    <property type="project" value="TreeGrafter"/>
</dbReference>
<dbReference type="InterPro" id="IPR004417">
    <property type="entry name" value="TrmFO"/>
</dbReference>
<feature type="region of interest" description="Disordered" evidence="11">
    <location>
        <begin position="441"/>
        <end position="461"/>
    </location>
</feature>
<comment type="function">
    <text evidence="10">Catalyzes the folate-dependent formation of 5-methyl-uridine at position 54 (M-5-U54) in all tRNAs.</text>
</comment>
<evidence type="ECO:0000256" key="10">
    <source>
        <dbReference type="HAMAP-Rule" id="MF_01037"/>
    </source>
</evidence>
<feature type="binding site" evidence="10">
    <location>
        <begin position="12"/>
        <end position="17"/>
    </location>
    <ligand>
        <name>FAD</name>
        <dbReference type="ChEBI" id="CHEBI:57692"/>
    </ligand>
</feature>
<dbReference type="PANTHER" id="PTHR11806:SF2">
    <property type="entry name" value="METHYLENETETRAHYDROFOLATE--TRNA-(URACIL-5-)-METHYLTRANSFERASE TRMFO"/>
    <property type="match status" value="1"/>
</dbReference>
<proteinExistence type="inferred from homology"/>
<evidence type="ECO:0000256" key="9">
    <source>
        <dbReference type="ARBA" id="ARBA00023027"/>
    </source>
</evidence>
<organism evidence="13 14">
    <name type="scientific">Corallococcus sicarius</name>
    <dbReference type="NCBI Taxonomy" id="2316726"/>
    <lineage>
        <taxon>Bacteria</taxon>
        <taxon>Pseudomonadati</taxon>
        <taxon>Myxococcota</taxon>
        <taxon>Myxococcia</taxon>
        <taxon>Myxococcales</taxon>
        <taxon>Cystobacterineae</taxon>
        <taxon>Myxococcaceae</taxon>
        <taxon>Corallococcus</taxon>
    </lineage>
</organism>
<dbReference type="InterPro" id="IPR036188">
    <property type="entry name" value="FAD/NAD-bd_sf"/>
</dbReference>
<keyword evidence="5 10" id="KW-0808">Transferase</keyword>
<sequence>MSDVKQRVTVIGGGLAGTECAYQLARRGVPVVLREMKPHKRSPAHKSDALAELVCSNSLRSDNPESAIGLLHAELRALGSLVLSSADLHRVPAGDALAVEREGFSREITTRLQSGAGVEVVAGEVERLPEDGVVVVATGPLTSDALTAELERHVGTKLYFYDSIAPILSGDSIDMDVAFRQSRYGKGGGDDYLNLPMNRDEYYRFVNEVKAGQKLVPHSFEEPKYFEGCLPIEVMAERGDDTLAFGPLKPVGLKDPRTGKDPYAVVQLRMEDKAGTAWNMVGFQTRLTWGEQKRIFMSCIPGLQNAEFLRMGQIHRNTFIDSPRLLAEDLSLKTERRVFFAGQVTGVEGYVESAACGYLVALAVHARLTGTAFMPPPATTALGSLYRHVTGEAHPPDHPHQPTNVIYGLFPPVSGRMKKADKRAAYSARAKQDLAAWLPHAGVQVTDAPQATDPTEEQRSA</sequence>
<evidence type="ECO:0000256" key="1">
    <source>
        <dbReference type="ARBA" id="ARBA00001974"/>
    </source>
</evidence>
<dbReference type="NCBIfam" id="NF003739">
    <property type="entry name" value="PRK05335.1"/>
    <property type="match status" value="1"/>
</dbReference>
<comment type="catalytic activity">
    <reaction evidence="10">
        <text>uridine(54) in tRNA + (6R)-5,10-methylene-5,6,7,8-tetrahydrofolate + NADPH + H(+) = 5-methyluridine(54) in tRNA + (6S)-5,6,7,8-tetrahydrofolate + NADP(+)</text>
        <dbReference type="Rhea" id="RHEA:62372"/>
        <dbReference type="Rhea" id="RHEA-COMP:10167"/>
        <dbReference type="Rhea" id="RHEA-COMP:10193"/>
        <dbReference type="ChEBI" id="CHEBI:15378"/>
        <dbReference type="ChEBI" id="CHEBI:15636"/>
        <dbReference type="ChEBI" id="CHEBI:57453"/>
        <dbReference type="ChEBI" id="CHEBI:57783"/>
        <dbReference type="ChEBI" id="CHEBI:58349"/>
        <dbReference type="ChEBI" id="CHEBI:65315"/>
        <dbReference type="ChEBI" id="CHEBI:74447"/>
        <dbReference type="EC" id="2.1.1.74"/>
    </reaction>
</comment>
<keyword evidence="2 10" id="KW-0963">Cytoplasm</keyword>
<comment type="similarity">
    <text evidence="10">Belongs to the MnmG family. TrmFO subfamily.</text>
</comment>
<comment type="caution">
    <text evidence="13">The sequence shown here is derived from an EMBL/GenBank/DDBJ whole genome shotgun (WGS) entry which is preliminary data.</text>
</comment>
<evidence type="ECO:0000256" key="5">
    <source>
        <dbReference type="ARBA" id="ARBA00022679"/>
    </source>
</evidence>
<evidence type="ECO:0000256" key="6">
    <source>
        <dbReference type="ARBA" id="ARBA00022694"/>
    </source>
</evidence>
<evidence type="ECO:0000256" key="4">
    <source>
        <dbReference type="ARBA" id="ARBA00022630"/>
    </source>
</evidence>
<dbReference type="Pfam" id="PF01134">
    <property type="entry name" value="GIDA"/>
    <property type="match status" value="1"/>
</dbReference>
<keyword evidence="4 10" id="KW-0285">Flavoprotein</keyword>
<evidence type="ECO:0000256" key="2">
    <source>
        <dbReference type="ARBA" id="ARBA00022490"/>
    </source>
</evidence>
<comment type="cofactor">
    <cofactor evidence="1 10">
        <name>FAD</name>
        <dbReference type="ChEBI" id="CHEBI:57692"/>
    </cofactor>
</comment>
<comment type="catalytic activity">
    <reaction evidence="10">
        <text>uridine(54) in tRNA + (6R)-5,10-methylene-5,6,7,8-tetrahydrofolate + NADH + H(+) = 5-methyluridine(54) in tRNA + (6S)-5,6,7,8-tetrahydrofolate + NAD(+)</text>
        <dbReference type="Rhea" id="RHEA:16873"/>
        <dbReference type="Rhea" id="RHEA-COMP:10167"/>
        <dbReference type="Rhea" id="RHEA-COMP:10193"/>
        <dbReference type="ChEBI" id="CHEBI:15378"/>
        <dbReference type="ChEBI" id="CHEBI:15636"/>
        <dbReference type="ChEBI" id="CHEBI:57453"/>
        <dbReference type="ChEBI" id="CHEBI:57540"/>
        <dbReference type="ChEBI" id="CHEBI:57945"/>
        <dbReference type="ChEBI" id="CHEBI:65315"/>
        <dbReference type="ChEBI" id="CHEBI:74447"/>
        <dbReference type="EC" id="2.1.1.74"/>
    </reaction>
</comment>
<dbReference type="RefSeq" id="WP_120628239.1">
    <property type="nucleotide sequence ID" value="NZ_RAWG01000210.1"/>
</dbReference>
<reference evidence="14" key="1">
    <citation type="submission" date="2018-09" db="EMBL/GenBank/DDBJ databases">
        <authorList>
            <person name="Livingstone P.G."/>
            <person name="Whitworth D.E."/>
        </authorList>
    </citation>
    <scope>NUCLEOTIDE SEQUENCE [LARGE SCALE GENOMIC DNA]</scope>
    <source>
        <strain evidence="14">CA040B</strain>
    </source>
</reference>
<gene>
    <name evidence="10" type="primary">trmFO</name>
    <name evidence="13" type="ORF">D7X12_27515</name>
</gene>
<dbReference type="PANTHER" id="PTHR11806">
    <property type="entry name" value="GLUCOSE INHIBITED DIVISION PROTEIN A"/>
    <property type="match status" value="1"/>
</dbReference>
<evidence type="ECO:0000256" key="3">
    <source>
        <dbReference type="ARBA" id="ARBA00022603"/>
    </source>
</evidence>
<dbReference type="GO" id="GO:0005829">
    <property type="term" value="C:cytosol"/>
    <property type="evidence" value="ECO:0007669"/>
    <property type="project" value="TreeGrafter"/>
</dbReference>
<name>A0A3A8NA63_9BACT</name>
<evidence type="ECO:0000256" key="7">
    <source>
        <dbReference type="ARBA" id="ARBA00022827"/>
    </source>
</evidence>
<evidence type="ECO:0000256" key="8">
    <source>
        <dbReference type="ARBA" id="ARBA00022857"/>
    </source>
</evidence>
<dbReference type="EC" id="2.1.1.74" evidence="10"/>
<feature type="domain" description="MnmG N-terminal" evidence="12">
    <location>
        <begin position="8"/>
        <end position="370"/>
    </location>
</feature>
<accession>A0A3A8NA63</accession>
<dbReference type="Gene3D" id="3.50.50.60">
    <property type="entry name" value="FAD/NAD(P)-binding domain"/>
    <property type="match status" value="2"/>
</dbReference>
<evidence type="ECO:0000313" key="14">
    <source>
        <dbReference type="Proteomes" id="UP000273405"/>
    </source>
</evidence>
<keyword evidence="7 10" id="KW-0274">FAD</keyword>
<dbReference type="InterPro" id="IPR040131">
    <property type="entry name" value="MnmG_N"/>
</dbReference>
<keyword evidence="6 10" id="KW-0819">tRNA processing</keyword>
<keyword evidence="8 10" id="KW-0521">NADP</keyword>
<dbReference type="NCBIfam" id="TIGR00137">
    <property type="entry name" value="gid_trmFO"/>
    <property type="match status" value="1"/>
</dbReference>
<dbReference type="GO" id="GO:0050660">
    <property type="term" value="F:flavin adenine dinucleotide binding"/>
    <property type="evidence" value="ECO:0007669"/>
    <property type="project" value="UniProtKB-UniRule"/>
</dbReference>
<protein>
    <recommendedName>
        <fullName evidence="10">Methylenetetrahydrofolate--tRNA-(uracil-5-)-methyltransferase TrmFO</fullName>
        <ecNumber evidence="10">2.1.1.74</ecNumber>
    </recommendedName>
    <alternativeName>
        <fullName evidence="10">Folate-dependent tRNA (uracil-5-)-methyltransferase</fullName>
    </alternativeName>
    <alternativeName>
        <fullName evidence="10">Folate-dependent tRNA(M-5-U54)-methyltransferase</fullName>
    </alternativeName>
</protein>
<dbReference type="EMBL" id="RAWG01000210">
    <property type="protein sequence ID" value="RKH38045.1"/>
    <property type="molecule type" value="Genomic_DNA"/>
</dbReference>
<dbReference type="SUPFAM" id="SSF51905">
    <property type="entry name" value="FAD/NAD(P)-binding domain"/>
    <property type="match status" value="1"/>
</dbReference>
<dbReference type="HAMAP" id="MF_01037">
    <property type="entry name" value="TrmFO"/>
    <property type="match status" value="1"/>
</dbReference>
<comment type="subcellular location">
    <subcellularLocation>
        <location evidence="10">Cytoplasm</location>
    </subcellularLocation>
</comment>
<dbReference type="InterPro" id="IPR002218">
    <property type="entry name" value="MnmG-rel"/>
</dbReference>
<keyword evidence="14" id="KW-1185">Reference proteome</keyword>
<evidence type="ECO:0000256" key="11">
    <source>
        <dbReference type="SAM" id="MobiDB-lite"/>
    </source>
</evidence>
<keyword evidence="3 10" id="KW-0489">Methyltransferase</keyword>
<dbReference type="AlphaFoldDB" id="A0A3A8NA63"/>